<sequence length="238" mass="26947">MFFFLRRLIGSSVIDQESKRSSGKEEIMSNSRLALVIINHAFDKVVSLTCHCGILSEIRSGLMFLFGIFQLLCSLGVIILLLPIIIVDTIDLFLYICRLIDYGCKLVHYKRSSLLSSPSPPQTEEATLDADTSTKEEIIIDEEIINMLNESSESLINHITTGLKYDSHTGSATKNECLDSSSTVTYVDRNRDFGKEERGYYYEEEDDDFLSNTNFDKISLIERSFTSRFEVACEQKAA</sequence>
<feature type="transmembrane region" description="Helical" evidence="1">
    <location>
        <begin position="64"/>
        <end position="86"/>
    </location>
</feature>
<organism evidence="2 3">
    <name type="scientific">Saccharomyces uvarum</name>
    <name type="common">Yeast</name>
    <name type="synonym">Saccharomyces bayanus var. uvarum</name>
    <dbReference type="NCBI Taxonomy" id="230603"/>
    <lineage>
        <taxon>Eukaryota</taxon>
        <taxon>Fungi</taxon>
        <taxon>Dikarya</taxon>
        <taxon>Ascomycota</taxon>
        <taxon>Saccharomycotina</taxon>
        <taxon>Saccharomycetes</taxon>
        <taxon>Saccharomycetales</taxon>
        <taxon>Saccharomycetaceae</taxon>
        <taxon>Saccharomyces</taxon>
    </lineage>
</organism>
<evidence type="ECO:0008006" key="4">
    <source>
        <dbReference type="Google" id="ProtNLM"/>
    </source>
</evidence>
<keyword evidence="1" id="KW-0812">Transmembrane</keyword>
<keyword evidence="1" id="KW-0472">Membrane</keyword>
<dbReference type="EMBL" id="OX365913">
    <property type="protein sequence ID" value="CAI4055917.1"/>
    <property type="molecule type" value="Genomic_DNA"/>
</dbReference>
<protein>
    <recommendedName>
        <fullName evidence="4">Bsc2p</fullName>
    </recommendedName>
</protein>
<dbReference type="AlphaFoldDB" id="A0AA35NQC9"/>
<accession>A0AA35NQC9</accession>
<evidence type="ECO:0000313" key="2">
    <source>
        <dbReference type="EMBL" id="CAI4055917.1"/>
    </source>
</evidence>
<gene>
    <name evidence="2" type="primary">SUVC02G3930</name>
    <name evidence="2" type="ORF">SUVC_02G3930</name>
</gene>
<keyword evidence="1" id="KW-1133">Transmembrane helix</keyword>
<evidence type="ECO:0000256" key="1">
    <source>
        <dbReference type="SAM" id="Phobius"/>
    </source>
</evidence>
<proteinExistence type="predicted"/>
<reference evidence="2" key="1">
    <citation type="submission" date="2022-10" db="EMBL/GenBank/DDBJ databases">
        <authorList>
            <person name="Byrne P K."/>
        </authorList>
    </citation>
    <scope>NUCLEOTIDE SEQUENCE</scope>
    <source>
        <strain evidence="2">CBS7001</strain>
    </source>
</reference>
<name>A0AA35NQC9_SACUV</name>
<evidence type="ECO:0000313" key="3">
    <source>
        <dbReference type="Proteomes" id="UP001162090"/>
    </source>
</evidence>
<dbReference type="Proteomes" id="UP001162090">
    <property type="component" value="Chromosome 2"/>
</dbReference>